<dbReference type="PROSITE" id="PS50893">
    <property type="entry name" value="ABC_TRANSPORTER_2"/>
    <property type="match status" value="1"/>
</dbReference>
<keyword evidence="3" id="KW-0067">ATP-binding</keyword>
<feature type="domain" description="ABC transporter" evidence="4">
    <location>
        <begin position="14"/>
        <end position="262"/>
    </location>
</feature>
<evidence type="ECO:0000313" key="5">
    <source>
        <dbReference type="EMBL" id="GGK38907.1"/>
    </source>
</evidence>
<dbReference type="Proteomes" id="UP000647587">
    <property type="component" value="Unassembled WGS sequence"/>
</dbReference>
<dbReference type="SMART" id="SM00382">
    <property type="entry name" value="AAA"/>
    <property type="match status" value="1"/>
</dbReference>
<proteinExistence type="predicted"/>
<organism evidence="5 6">
    <name type="scientific">Deinococcus malanensis</name>
    <dbReference type="NCBI Taxonomy" id="1706855"/>
    <lineage>
        <taxon>Bacteria</taxon>
        <taxon>Thermotogati</taxon>
        <taxon>Deinococcota</taxon>
        <taxon>Deinococci</taxon>
        <taxon>Deinococcales</taxon>
        <taxon>Deinococcaceae</taxon>
        <taxon>Deinococcus</taxon>
    </lineage>
</organism>
<dbReference type="InterPro" id="IPR017871">
    <property type="entry name" value="ABC_transporter-like_CS"/>
</dbReference>
<keyword evidence="6" id="KW-1185">Reference proteome</keyword>
<dbReference type="CDD" id="cd03257">
    <property type="entry name" value="ABC_NikE_OppD_transporters"/>
    <property type="match status" value="1"/>
</dbReference>
<dbReference type="PROSITE" id="PS00211">
    <property type="entry name" value="ABC_TRANSPORTER_1"/>
    <property type="match status" value="1"/>
</dbReference>
<protein>
    <recommendedName>
        <fullName evidence="4">ABC transporter domain-containing protein</fullName>
    </recommendedName>
</protein>
<evidence type="ECO:0000256" key="3">
    <source>
        <dbReference type="ARBA" id="ARBA00022840"/>
    </source>
</evidence>
<dbReference type="Gene3D" id="3.40.50.300">
    <property type="entry name" value="P-loop containing nucleotide triphosphate hydrolases"/>
    <property type="match status" value="1"/>
</dbReference>
<keyword evidence="1" id="KW-0813">Transport</keyword>
<evidence type="ECO:0000256" key="2">
    <source>
        <dbReference type="ARBA" id="ARBA00022741"/>
    </source>
</evidence>
<dbReference type="InterPro" id="IPR003593">
    <property type="entry name" value="AAA+_ATPase"/>
</dbReference>
<evidence type="ECO:0000259" key="4">
    <source>
        <dbReference type="PROSITE" id="PS50893"/>
    </source>
</evidence>
<sequence>MSAAPTVNQDGSFLRAQRLSRSVTLPCAFPWRAPERQPLLTDLSLALFPGERVGLVGRSGSGKTTLLRALLALDRPDAGQVTCQDRPVRPASVAALRWYRRAVQFIPQDPVSTLDPRRTVEALLMEPLQQLQVPCDHHERTRDTLEQVGLSTRFLRCRPGILSGGQAQRVAIARATAIRPAYLLADEPVSGLDLPLQVQVLDVLTRLSREMGMGLLLVTHDLSVVARTCERTLVMHQGELVEDQPTASLLQNPQHPCTAQLLDAAHPPALFQGLLTAP</sequence>
<dbReference type="EMBL" id="BMPP01000019">
    <property type="protein sequence ID" value="GGK38907.1"/>
    <property type="molecule type" value="Genomic_DNA"/>
</dbReference>
<dbReference type="Pfam" id="PF00005">
    <property type="entry name" value="ABC_tran"/>
    <property type="match status" value="1"/>
</dbReference>
<dbReference type="InterPro" id="IPR050319">
    <property type="entry name" value="ABC_transp_ATP-bind"/>
</dbReference>
<dbReference type="SUPFAM" id="SSF52540">
    <property type="entry name" value="P-loop containing nucleoside triphosphate hydrolases"/>
    <property type="match status" value="1"/>
</dbReference>
<keyword evidence="2" id="KW-0547">Nucleotide-binding</keyword>
<reference evidence="6" key="1">
    <citation type="journal article" date="2019" name="Int. J. Syst. Evol. Microbiol.">
        <title>The Global Catalogue of Microorganisms (GCM) 10K type strain sequencing project: providing services to taxonomists for standard genome sequencing and annotation.</title>
        <authorList>
            <consortium name="The Broad Institute Genomics Platform"/>
            <consortium name="The Broad Institute Genome Sequencing Center for Infectious Disease"/>
            <person name="Wu L."/>
            <person name="Ma J."/>
        </authorList>
    </citation>
    <scope>NUCLEOTIDE SEQUENCE [LARGE SCALE GENOMIC DNA]</scope>
    <source>
        <strain evidence="6">JCM 30331</strain>
    </source>
</reference>
<name>A0ABQ2F1L0_9DEIO</name>
<gene>
    <name evidence="5" type="ORF">GCM10008955_35920</name>
</gene>
<dbReference type="PANTHER" id="PTHR43776">
    <property type="entry name" value="TRANSPORT ATP-BINDING PROTEIN"/>
    <property type="match status" value="1"/>
</dbReference>
<evidence type="ECO:0000313" key="6">
    <source>
        <dbReference type="Proteomes" id="UP000647587"/>
    </source>
</evidence>
<dbReference type="RefSeq" id="WP_189011243.1">
    <property type="nucleotide sequence ID" value="NZ_BMPP01000019.1"/>
</dbReference>
<dbReference type="InterPro" id="IPR003439">
    <property type="entry name" value="ABC_transporter-like_ATP-bd"/>
</dbReference>
<accession>A0ABQ2F1L0</accession>
<evidence type="ECO:0000256" key="1">
    <source>
        <dbReference type="ARBA" id="ARBA00022448"/>
    </source>
</evidence>
<comment type="caution">
    <text evidence="5">The sequence shown here is derived from an EMBL/GenBank/DDBJ whole genome shotgun (WGS) entry which is preliminary data.</text>
</comment>
<dbReference type="InterPro" id="IPR027417">
    <property type="entry name" value="P-loop_NTPase"/>
</dbReference>